<proteinExistence type="predicted"/>
<gene>
    <name evidence="3" type="ORF">ICN82_13095</name>
</gene>
<comment type="caution">
    <text evidence="3">The sequence shown here is derived from an EMBL/GenBank/DDBJ whole genome shotgun (WGS) entry which is preliminary data.</text>
</comment>
<dbReference type="InterPro" id="IPR003675">
    <property type="entry name" value="Rce1/LyrA-like_dom"/>
</dbReference>
<dbReference type="AlphaFoldDB" id="A0A8J7CKQ5"/>
<feature type="domain" description="CAAX prenyl protease 2/Lysostaphin resistance protein A-like" evidence="2">
    <location>
        <begin position="142"/>
        <end position="239"/>
    </location>
</feature>
<protein>
    <submittedName>
        <fullName evidence="3">CPBP family intramembrane metalloprotease</fullName>
    </submittedName>
</protein>
<organism evidence="3 4">
    <name type="scientific">Mangrovicoccus algicola</name>
    <dbReference type="NCBI Taxonomy" id="2771008"/>
    <lineage>
        <taxon>Bacteria</taxon>
        <taxon>Pseudomonadati</taxon>
        <taxon>Pseudomonadota</taxon>
        <taxon>Alphaproteobacteria</taxon>
        <taxon>Rhodobacterales</taxon>
        <taxon>Paracoccaceae</taxon>
        <taxon>Mangrovicoccus</taxon>
    </lineage>
</organism>
<dbReference type="RefSeq" id="WP_193183494.1">
    <property type="nucleotide sequence ID" value="NZ_JACVXA010000039.1"/>
</dbReference>
<keyword evidence="1" id="KW-0812">Transmembrane</keyword>
<dbReference type="Proteomes" id="UP000609121">
    <property type="component" value="Unassembled WGS sequence"/>
</dbReference>
<keyword evidence="1" id="KW-0472">Membrane</keyword>
<dbReference type="GO" id="GO:0008237">
    <property type="term" value="F:metallopeptidase activity"/>
    <property type="evidence" value="ECO:0007669"/>
    <property type="project" value="UniProtKB-KW"/>
</dbReference>
<evidence type="ECO:0000256" key="1">
    <source>
        <dbReference type="SAM" id="Phobius"/>
    </source>
</evidence>
<evidence type="ECO:0000259" key="2">
    <source>
        <dbReference type="Pfam" id="PF02517"/>
    </source>
</evidence>
<keyword evidence="3" id="KW-0482">Metalloprotease</keyword>
<keyword evidence="4" id="KW-1185">Reference proteome</keyword>
<feature type="transmembrane region" description="Helical" evidence="1">
    <location>
        <begin position="21"/>
        <end position="44"/>
    </location>
</feature>
<sequence length="292" mass="31181">MPPRFERFIAPARPRSGLWRTLLAILAILVLTFALQAAGLWAAVGLLGPGAPAVLEDLAGGATPLSVLVLLASFLPLVLSVLLVTRLLLRRPPATLWGEGWLPDFLRAALVMALVMTAFLWVAPGDGDAAASLNVDPVLWASLLLPALILIAGQTLAEELMFRALLMQQLAARLPRWPLIWFWLPALLFGAAHYAPGLGVMSPLAMGYALAFGLAAADLTRRSGNLGSAWGLHLANNAFAILVFSSESQLSGLALWHVPYPVEALQAQPWLALVDLVPLALAWAILARPTAR</sequence>
<accession>A0A8J7CKQ5</accession>
<feature type="transmembrane region" description="Helical" evidence="1">
    <location>
        <begin position="177"/>
        <end position="194"/>
    </location>
</feature>
<evidence type="ECO:0000313" key="3">
    <source>
        <dbReference type="EMBL" id="MBE3639136.1"/>
    </source>
</evidence>
<feature type="transmembrane region" description="Helical" evidence="1">
    <location>
        <begin position="138"/>
        <end position="157"/>
    </location>
</feature>
<dbReference type="GO" id="GO:0080120">
    <property type="term" value="P:CAAX-box protein maturation"/>
    <property type="evidence" value="ECO:0007669"/>
    <property type="project" value="UniProtKB-ARBA"/>
</dbReference>
<evidence type="ECO:0000313" key="4">
    <source>
        <dbReference type="Proteomes" id="UP000609121"/>
    </source>
</evidence>
<feature type="transmembrane region" description="Helical" evidence="1">
    <location>
        <begin position="270"/>
        <end position="287"/>
    </location>
</feature>
<feature type="transmembrane region" description="Helical" evidence="1">
    <location>
        <begin position="105"/>
        <end position="123"/>
    </location>
</feature>
<keyword evidence="3" id="KW-0645">Protease</keyword>
<keyword evidence="3" id="KW-0378">Hydrolase</keyword>
<dbReference type="GO" id="GO:0004175">
    <property type="term" value="F:endopeptidase activity"/>
    <property type="evidence" value="ECO:0007669"/>
    <property type="project" value="UniProtKB-ARBA"/>
</dbReference>
<dbReference type="Pfam" id="PF02517">
    <property type="entry name" value="Rce1-like"/>
    <property type="match status" value="1"/>
</dbReference>
<feature type="transmembrane region" description="Helical" evidence="1">
    <location>
        <begin position="64"/>
        <end position="84"/>
    </location>
</feature>
<name>A0A8J7CKQ5_9RHOB</name>
<reference evidence="3" key="1">
    <citation type="submission" date="2020-09" db="EMBL/GenBank/DDBJ databases">
        <title>A novel bacterium of genus Mangrovicoccus, isolated from South China Sea.</title>
        <authorList>
            <person name="Huang H."/>
            <person name="Mo K."/>
            <person name="Hu Y."/>
        </authorList>
    </citation>
    <scope>NUCLEOTIDE SEQUENCE</scope>
    <source>
        <strain evidence="3">HB182678</strain>
    </source>
</reference>
<dbReference type="EMBL" id="JACVXA010000039">
    <property type="protein sequence ID" value="MBE3639136.1"/>
    <property type="molecule type" value="Genomic_DNA"/>
</dbReference>
<keyword evidence="1" id="KW-1133">Transmembrane helix</keyword>